<protein>
    <submittedName>
        <fullName evidence="1">YbhB/YbcL family Raf kinase inhibitor-like protein</fullName>
    </submittedName>
</protein>
<keyword evidence="1" id="KW-0649">Protein kinase inhibitor</keyword>
<dbReference type="GO" id="GO:0004860">
    <property type="term" value="F:protein kinase inhibitor activity"/>
    <property type="evidence" value="ECO:0007669"/>
    <property type="project" value="UniProtKB-KW"/>
</dbReference>
<dbReference type="AlphaFoldDB" id="A0AAU8JAX5"/>
<dbReference type="PANTHER" id="PTHR30289:SF1">
    <property type="entry name" value="PEBP (PHOSPHATIDYLETHANOLAMINE-BINDING PROTEIN) FAMILY PROTEIN"/>
    <property type="match status" value="1"/>
</dbReference>
<reference evidence="1" key="1">
    <citation type="submission" date="2024-07" db="EMBL/GenBank/DDBJ databases">
        <authorList>
            <person name="Kim Y.J."/>
            <person name="Jeong J.Y."/>
        </authorList>
    </citation>
    <scope>NUCLEOTIDE SEQUENCE</scope>
    <source>
        <strain evidence="1">GIHE-MW2</strain>
    </source>
</reference>
<accession>A0AAU8JAX5</accession>
<sequence length="161" mass="17269">MKLESSAFSANGLIPPIHTCDSHKGSALANPQDISPALIWDEPPAGTQSFALICDDPDAPGKTWVHWVLYDLPATTRELVESVPPTATLENGGIHGINDFGSLGYGGPCPPSGTHRYFFKLYALDRKLGLKPGATQAKLLTAMAGHILAETELMGRYARQK</sequence>
<dbReference type="InterPro" id="IPR036610">
    <property type="entry name" value="PEBP-like_sf"/>
</dbReference>
<organism evidence="1">
    <name type="scientific">Planktothricoides raciborskii GIHE-MW2</name>
    <dbReference type="NCBI Taxonomy" id="2792601"/>
    <lineage>
        <taxon>Bacteria</taxon>
        <taxon>Bacillati</taxon>
        <taxon>Cyanobacteriota</taxon>
        <taxon>Cyanophyceae</taxon>
        <taxon>Oscillatoriophycideae</taxon>
        <taxon>Oscillatoriales</taxon>
        <taxon>Oscillatoriaceae</taxon>
        <taxon>Planktothricoides</taxon>
    </lineage>
</organism>
<dbReference type="Gene3D" id="3.90.280.10">
    <property type="entry name" value="PEBP-like"/>
    <property type="match status" value="1"/>
</dbReference>
<evidence type="ECO:0000313" key="1">
    <source>
        <dbReference type="EMBL" id="XCM35306.1"/>
    </source>
</evidence>
<dbReference type="EMBL" id="CP159837">
    <property type="protein sequence ID" value="XCM35306.1"/>
    <property type="molecule type" value="Genomic_DNA"/>
</dbReference>
<dbReference type="Pfam" id="PF01161">
    <property type="entry name" value="PBP"/>
    <property type="match status" value="1"/>
</dbReference>
<dbReference type="CDD" id="cd00865">
    <property type="entry name" value="PEBP_bact_arch"/>
    <property type="match status" value="1"/>
</dbReference>
<dbReference type="RefSeq" id="WP_054465272.1">
    <property type="nucleotide sequence ID" value="NZ_CP159837.1"/>
</dbReference>
<dbReference type="InterPro" id="IPR008914">
    <property type="entry name" value="PEBP"/>
</dbReference>
<gene>
    <name evidence="1" type="ORF">ABWT76_003971</name>
</gene>
<dbReference type="SUPFAM" id="SSF49777">
    <property type="entry name" value="PEBP-like"/>
    <property type="match status" value="1"/>
</dbReference>
<name>A0AAU8JAX5_9CYAN</name>
<dbReference type="InterPro" id="IPR005247">
    <property type="entry name" value="YbhB_YbcL/LppC-like"/>
</dbReference>
<dbReference type="PANTHER" id="PTHR30289">
    <property type="entry name" value="UNCHARACTERIZED PROTEIN YBCL-RELATED"/>
    <property type="match status" value="1"/>
</dbReference>
<dbReference type="NCBIfam" id="TIGR00481">
    <property type="entry name" value="YbhB/YbcL family Raf kinase inhibitor-like protein"/>
    <property type="match status" value="1"/>
</dbReference>
<proteinExistence type="predicted"/>